<organism evidence="1 2">
    <name type="scientific">Ligilactobacillus salitolerans</name>
    <dbReference type="NCBI Taxonomy" id="1808352"/>
    <lineage>
        <taxon>Bacteria</taxon>
        <taxon>Bacillati</taxon>
        <taxon>Bacillota</taxon>
        <taxon>Bacilli</taxon>
        <taxon>Lactobacillales</taxon>
        <taxon>Lactobacillaceae</taxon>
        <taxon>Ligilactobacillus</taxon>
    </lineage>
</organism>
<comment type="caution">
    <text evidence="1">The sequence shown here is derived from an EMBL/GenBank/DDBJ whole genome shotgun (WGS) entry which is preliminary data.</text>
</comment>
<dbReference type="InterPro" id="IPR018490">
    <property type="entry name" value="cNMP-bd_dom_sf"/>
</dbReference>
<accession>A0A401ISG8</accession>
<gene>
    <name evidence="1" type="ORF">LFYK43_09490</name>
</gene>
<keyword evidence="2" id="KW-1185">Reference proteome</keyword>
<evidence type="ECO:0000313" key="2">
    <source>
        <dbReference type="Proteomes" id="UP000286848"/>
    </source>
</evidence>
<dbReference type="EMBL" id="BFFP01000012">
    <property type="protein sequence ID" value="GBG94490.1"/>
    <property type="molecule type" value="Genomic_DNA"/>
</dbReference>
<dbReference type="InterPro" id="IPR014710">
    <property type="entry name" value="RmlC-like_jellyroll"/>
</dbReference>
<evidence type="ECO:0000313" key="1">
    <source>
        <dbReference type="EMBL" id="GBG94490.1"/>
    </source>
</evidence>
<name>A0A401ISG8_9LACO</name>
<evidence type="ECO:0008006" key="3">
    <source>
        <dbReference type="Google" id="ProtNLM"/>
    </source>
</evidence>
<dbReference type="SUPFAM" id="SSF46785">
    <property type="entry name" value="Winged helix' DNA-binding domain"/>
    <property type="match status" value="1"/>
</dbReference>
<dbReference type="AlphaFoldDB" id="A0A401ISG8"/>
<dbReference type="Gene3D" id="2.60.120.10">
    <property type="entry name" value="Jelly Rolls"/>
    <property type="match status" value="1"/>
</dbReference>
<dbReference type="SUPFAM" id="SSF51206">
    <property type="entry name" value="cAMP-binding domain-like"/>
    <property type="match status" value="1"/>
</dbReference>
<dbReference type="Proteomes" id="UP000286848">
    <property type="component" value="Unassembled WGS sequence"/>
</dbReference>
<dbReference type="InterPro" id="IPR036390">
    <property type="entry name" value="WH_DNA-bd_sf"/>
</dbReference>
<protein>
    <recommendedName>
        <fullName evidence="3">HTH crp-type domain-containing protein</fullName>
    </recommendedName>
</protein>
<proteinExistence type="predicted"/>
<reference evidence="1 2" key="1">
    <citation type="journal article" date="2019" name="Int. J. Syst. Evol. Microbiol.">
        <title>Lactobacillus salitolerans sp. nov., a novel lactic acid bacterium isolated from spent mushroom substrates.</title>
        <authorList>
            <person name="Tohno M."/>
            <person name="Tanizawa Y."/>
            <person name="Kojima Y."/>
            <person name="Sakamoto M."/>
            <person name="Nakamura Y."/>
            <person name="Ohkuma M."/>
            <person name="Kobayashi H."/>
        </authorList>
    </citation>
    <scope>NUCLEOTIDE SEQUENCE [LARGE SCALE GENOMIC DNA]</scope>
    <source>
        <strain evidence="1 2">YK43</strain>
    </source>
</reference>
<sequence length="194" mass="21920">MSLQAQTAGLQIYWLAQGSLLLEEPCRNGSTYYTYLKAGMYFPADLELTRQETLVSSLHFCEDSVVLAIPFKCFEDLKVRSKHFFNVVHASMLEKYLLQKQIQEQCTAGQITERLQNILIFFGQECGEQLSSGDVKLPSVLTYDTIASFAHTSVQTVGQKVKQFRQGGILSDQSRKLIISRTIFEQGLSYKTAL</sequence>